<accession>A0A1B7LVH8</accession>
<gene>
    <name evidence="2" type="ORF">A6F49_00650</name>
</gene>
<name>A0A1B7LVH8_9MICC</name>
<feature type="non-terminal residue" evidence="2">
    <location>
        <position position="1"/>
    </location>
</feature>
<dbReference type="InterPro" id="IPR027417">
    <property type="entry name" value="P-loop_NTPase"/>
</dbReference>
<evidence type="ECO:0000313" key="2">
    <source>
        <dbReference type="EMBL" id="OAV53715.1"/>
    </source>
</evidence>
<dbReference type="Gene3D" id="2.30.30.940">
    <property type="match status" value="1"/>
</dbReference>
<evidence type="ECO:0000256" key="1">
    <source>
        <dbReference type="SAM" id="MobiDB-lite"/>
    </source>
</evidence>
<dbReference type="SUPFAM" id="SSF52540">
    <property type="entry name" value="P-loop containing nucleoside triphosphate hydrolases"/>
    <property type="match status" value="2"/>
</dbReference>
<feature type="region of interest" description="Disordered" evidence="1">
    <location>
        <begin position="769"/>
        <end position="799"/>
    </location>
</feature>
<dbReference type="EMBL" id="LXEY01000105">
    <property type="protein sequence ID" value="OAV53715.1"/>
    <property type="molecule type" value="Genomic_DNA"/>
</dbReference>
<sequence>IDDQLIPRPAKEVQNPETLEQRWRVQLAEAGYQSPQTPAQLRVAGWPPMPELAETTLAGLAAGKSSWSTADIRAEALKRITALDVVGNPEETGQRLDHLVNLVQDHCRSMADPRVTPDDTVAHWTTQGIIDTDDELKTRLATRASAPAPTVDTAVVHQVAPQLNAAQAEAAAALASGTRLSVIEGYAGAGKTALLQAAVQLRDQRPLLTVTPTLKAAQEARSAGSDACSLHKLLHAHGYRWNEDNQWHQLTVGEADPATGTAFYPPRPDSPFHLTGETQLVVDEAGMLDQEAARALLELADRYDADVAVIGDRAQLSAVGRGGVLDMAARVATHYVTLDEVHRFGDDTEYAELSKLMRNRDRLAEVFDRLHHRGNVRIHHSAEEAREVMAEAVRSDIAAGRSIAVTVATNDQAAALNADIQAQRINAGHLKTDDHSTTGRDGLDIFAGDTVMTRSNNPDLGVANRESFRVVQVHSDGGLILAGEDQRHHHITPDYVRDHIHLGYAVTDYGNQGTTVDHGSVLLESSMSGGGVYVGATRGREDNTIHIVADDLENAKAQFIATMTRDRADRGLDQARTDLAAQLPQHTLAVHPRIRRYIDNVSQRLTKIENEMRRLQPLAEYRAQAQAFQQRHETTATQAWGEAERAQQSAAEKAAELKTAREQLHRQSLSQLRSEIKHDLAQLQAKEQRARDAGFFKRAKAKHDARTHRAALEDRYGVALPGTDDERLSGADPLGDFDWLRNAAERQAHIHQPADETVSQLHEEVEQLQDQARRATERAESLQSAWDTDVGPAPRIEGKGTYRDYEKAQQLHAKIQKAIARASNPEHHNDLLEFLDEQDQKKTQRQQPRPKPQKSPDIGATTYLQQQRIQQHQPGRDGLER</sequence>
<comment type="caution">
    <text evidence="2">The sequence shown here is derived from an EMBL/GenBank/DDBJ whole genome shotgun (WGS) entry which is preliminary data.</text>
</comment>
<feature type="compositionally biased region" description="Basic and acidic residues" evidence="1">
    <location>
        <begin position="653"/>
        <end position="665"/>
    </location>
</feature>
<dbReference type="AlphaFoldDB" id="A0A1B7LVH8"/>
<feature type="compositionally biased region" description="Basic and acidic residues" evidence="1">
    <location>
        <begin position="769"/>
        <end position="780"/>
    </location>
</feature>
<organism evidence="2 3">
    <name type="scientific">Enteractinococcus helveticum</name>
    <dbReference type="NCBI Taxonomy" id="1837282"/>
    <lineage>
        <taxon>Bacteria</taxon>
        <taxon>Bacillati</taxon>
        <taxon>Actinomycetota</taxon>
        <taxon>Actinomycetes</taxon>
        <taxon>Micrococcales</taxon>
        <taxon>Micrococcaceae</taxon>
    </lineage>
</organism>
<evidence type="ECO:0008006" key="4">
    <source>
        <dbReference type="Google" id="ProtNLM"/>
    </source>
</evidence>
<dbReference type="Gene3D" id="3.40.50.300">
    <property type="entry name" value="P-loop containing nucleotide triphosphate hydrolases"/>
    <property type="match status" value="2"/>
</dbReference>
<keyword evidence="3" id="KW-1185">Reference proteome</keyword>
<protein>
    <recommendedName>
        <fullName evidence="4">TrwC relaxase domain-containing protein</fullName>
    </recommendedName>
</protein>
<dbReference type="Proteomes" id="UP000078292">
    <property type="component" value="Unassembled WGS sequence"/>
</dbReference>
<dbReference type="RefSeq" id="WP_067605845.1">
    <property type="nucleotide sequence ID" value="NZ_LXEY01000105.1"/>
</dbReference>
<dbReference type="Pfam" id="PF13604">
    <property type="entry name" value="AAA_30"/>
    <property type="match status" value="1"/>
</dbReference>
<evidence type="ECO:0000313" key="3">
    <source>
        <dbReference type="Proteomes" id="UP000078292"/>
    </source>
</evidence>
<proteinExistence type="predicted"/>
<feature type="region of interest" description="Disordered" evidence="1">
    <location>
        <begin position="634"/>
        <end position="669"/>
    </location>
</feature>
<reference evidence="2 3" key="1">
    <citation type="submission" date="2016-04" db="EMBL/GenBank/DDBJ databases">
        <title>First whole genome shotgun sequence of the bacterium Enteractinococcus sp. strain UASWS1574.</title>
        <authorList>
            <person name="Crovadore J."/>
            <person name="Chablais R."/>
            <person name="Lefort F."/>
        </authorList>
    </citation>
    <scope>NUCLEOTIDE SEQUENCE [LARGE SCALE GENOMIC DNA]</scope>
    <source>
        <strain evidence="2 3">UASWS1574</strain>
    </source>
</reference>
<feature type="region of interest" description="Disordered" evidence="1">
    <location>
        <begin position="838"/>
        <end position="881"/>
    </location>
</feature>
<dbReference type="STRING" id="1837282.A6F49_00650"/>
<dbReference type="OrthoDB" id="4524286at2"/>